<gene>
    <name evidence="2" type="ORF">GRJ2_003454600</name>
</gene>
<organism evidence="2 3">
    <name type="scientific">Grus japonensis</name>
    <name type="common">Japanese crane</name>
    <name type="synonym">Red-crowned crane</name>
    <dbReference type="NCBI Taxonomy" id="30415"/>
    <lineage>
        <taxon>Eukaryota</taxon>
        <taxon>Metazoa</taxon>
        <taxon>Chordata</taxon>
        <taxon>Craniata</taxon>
        <taxon>Vertebrata</taxon>
        <taxon>Euteleostomi</taxon>
        <taxon>Archelosauria</taxon>
        <taxon>Archosauria</taxon>
        <taxon>Dinosauria</taxon>
        <taxon>Saurischia</taxon>
        <taxon>Theropoda</taxon>
        <taxon>Coelurosauria</taxon>
        <taxon>Aves</taxon>
        <taxon>Neognathae</taxon>
        <taxon>Neoaves</taxon>
        <taxon>Gruiformes</taxon>
        <taxon>Gruidae</taxon>
        <taxon>Grus</taxon>
    </lineage>
</organism>
<dbReference type="EMBL" id="BAAFJT010000321">
    <property type="protein sequence ID" value="GAB0209889.1"/>
    <property type="molecule type" value="Genomic_DNA"/>
</dbReference>
<reference evidence="2 3" key="1">
    <citation type="submission" date="2024-06" db="EMBL/GenBank/DDBJ databases">
        <title>The draft genome of Grus japonensis, version 3.</title>
        <authorList>
            <person name="Nabeshima K."/>
            <person name="Suzuki S."/>
            <person name="Onuma M."/>
        </authorList>
    </citation>
    <scope>NUCLEOTIDE SEQUENCE [LARGE SCALE GENOMIC DNA]</scope>
    <source>
        <strain evidence="2 3">451A</strain>
    </source>
</reference>
<comment type="caution">
    <text evidence="2">The sequence shown here is derived from an EMBL/GenBank/DDBJ whole genome shotgun (WGS) entry which is preliminary data.</text>
</comment>
<keyword evidence="3" id="KW-1185">Reference proteome</keyword>
<evidence type="ECO:0000313" key="3">
    <source>
        <dbReference type="Proteomes" id="UP001623348"/>
    </source>
</evidence>
<name>A0ABC9YK67_GRUJA</name>
<accession>A0ABC9YK67</accession>
<proteinExistence type="predicted"/>
<dbReference type="PANTHER" id="PTHR33332">
    <property type="entry name" value="REVERSE TRANSCRIPTASE DOMAIN-CONTAINING PROTEIN"/>
    <property type="match status" value="1"/>
</dbReference>
<feature type="region of interest" description="Disordered" evidence="1">
    <location>
        <begin position="131"/>
        <end position="150"/>
    </location>
</feature>
<dbReference type="AlphaFoldDB" id="A0ABC9YK67"/>
<sequence length="167" mass="18953">MRTAMGKVKSIQARCNTNIFINYLAGGIESTITKFADDSKLVGEVNTSEGRDILQRHLDRLEEWASKNSMKFNKDMCKILHLGQNNKRPQYRLGSVWLGSSLAERDLGVLVDKLNYPEGYLEAMASKEKKDKVKKQTVKQESTSQSNGNQKRTIDDGISFYFLVLEL</sequence>
<dbReference type="Proteomes" id="UP001623348">
    <property type="component" value="Unassembled WGS sequence"/>
</dbReference>
<evidence type="ECO:0000256" key="1">
    <source>
        <dbReference type="SAM" id="MobiDB-lite"/>
    </source>
</evidence>
<dbReference type="GO" id="GO:0004860">
    <property type="term" value="F:protein kinase inhibitor activity"/>
    <property type="evidence" value="ECO:0007669"/>
    <property type="project" value="UniProtKB-KW"/>
</dbReference>
<keyword evidence="2" id="KW-0649">Protein kinase inhibitor</keyword>
<protein>
    <submittedName>
        <fullName evidence="2">cAMP-dependent protein kinase inhibitor alpha</fullName>
    </submittedName>
</protein>
<evidence type="ECO:0000313" key="2">
    <source>
        <dbReference type="EMBL" id="GAB0209889.1"/>
    </source>
</evidence>